<feature type="domain" description="Glycosyltransferase subfamily 4-like N-terminal" evidence="3">
    <location>
        <begin position="369"/>
        <end position="545"/>
    </location>
</feature>
<dbReference type="Pfam" id="PF00534">
    <property type="entry name" value="Glycos_transf_1"/>
    <property type="match status" value="1"/>
</dbReference>
<evidence type="ECO:0000313" key="5">
    <source>
        <dbReference type="Proteomes" id="UP000321776"/>
    </source>
</evidence>
<feature type="domain" description="Glycosyl transferase family 1" evidence="2">
    <location>
        <begin position="550"/>
        <end position="693"/>
    </location>
</feature>
<evidence type="ECO:0000259" key="3">
    <source>
        <dbReference type="Pfam" id="PF13439"/>
    </source>
</evidence>
<comment type="caution">
    <text evidence="4">The sequence shown here is derived from an EMBL/GenBank/DDBJ whole genome shotgun (WGS) entry which is preliminary data.</text>
</comment>
<dbReference type="CDD" id="cd03804">
    <property type="entry name" value="GT4_WbaZ-like"/>
    <property type="match status" value="1"/>
</dbReference>
<dbReference type="GO" id="GO:0016757">
    <property type="term" value="F:glycosyltransferase activity"/>
    <property type="evidence" value="ECO:0007669"/>
    <property type="project" value="InterPro"/>
</dbReference>
<dbReference type="Gene3D" id="3.40.50.2000">
    <property type="entry name" value="Glycogen Phosphorylase B"/>
    <property type="match status" value="2"/>
</dbReference>
<dbReference type="InterPro" id="IPR028098">
    <property type="entry name" value="Glyco_trans_4-like_N"/>
</dbReference>
<dbReference type="EMBL" id="VOQS01000005">
    <property type="protein sequence ID" value="TXC80209.1"/>
    <property type="molecule type" value="Genomic_DNA"/>
</dbReference>
<dbReference type="PANTHER" id="PTHR46390:SF1">
    <property type="entry name" value="MANNOSE-1-PHOSPHATE GUANYLYLTRANSFERASE"/>
    <property type="match status" value="1"/>
</dbReference>
<dbReference type="SUPFAM" id="SSF53448">
    <property type="entry name" value="Nucleotide-diphospho-sugar transferases"/>
    <property type="match status" value="1"/>
</dbReference>
<keyword evidence="4" id="KW-0808">Transferase</keyword>
<dbReference type="PANTHER" id="PTHR46390">
    <property type="entry name" value="MANNOSE-1-PHOSPHATE GUANYLYLTRANSFERASE"/>
    <property type="match status" value="1"/>
</dbReference>
<evidence type="ECO:0000259" key="1">
    <source>
        <dbReference type="Pfam" id="PF00483"/>
    </source>
</evidence>
<dbReference type="InterPro" id="IPR005835">
    <property type="entry name" value="NTP_transferase_dom"/>
</dbReference>
<dbReference type="InterPro" id="IPR049577">
    <property type="entry name" value="GMPP_N"/>
</dbReference>
<gene>
    <name evidence="4" type="ORF">FRZ40_38590</name>
</gene>
<dbReference type="AlphaFoldDB" id="A0A5C6V589"/>
<evidence type="ECO:0000259" key="2">
    <source>
        <dbReference type="Pfam" id="PF00534"/>
    </source>
</evidence>
<reference evidence="4 5" key="1">
    <citation type="journal article" date="2018" name="Int. J. Syst. Evol. Microbiol.">
        <title>Paraburkholderia azotifigens sp. nov., a nitrogen-fixing bacterium isolated from paddy soil.</title>
        <authorList>
            <person name="Choi G.M."/>
            <person name="Im W.T."/>
        </authorList>
    </citation>
    <scope>NUCLEOTIDE SEQUENCE [LARGE SCALE GENOMIC DNA]</scope>
    <source>
        <strain evidence="4 5">NF 2-5-3</strain>
    </source>
</reference>
<dbReference type="Pfam" id="PF00483">
    <property type="entry name" value="NTP_transferase"/>
    <property type="match status" value="1"/>
</dbReference>
<organism evidence="4 5">
    <name type="scientific">Paraburkholderia azotifigens</name>
    <dbReference type="NCBI Taxonomy" id="2057004"/>
    <lineage>
        <taxon>Bacteria</taxon>
        <taxon>Pseudomonadati</taxon>
        <taxon>Pseudomonadota</taxon>
        <taxon>Betaproteobacteria</taxon>
        <taxon>Burkholderiales</taxon>
        <taxon>Burkholderiaceae</taxon>
        <taxon>Paraburkholderia</taxon>
    </lineage>
</organism>
<dbReference type="InterPro" id="IPR029044">
    <property type="entry name" value="Nucleotide-diphossugar_trans"/>
</dbReference>
<dbReference type="GO" id="GO:0004475">
    <property type="term" value="F:mannose-1-phosphate guanylyltransferase (GTP) activity"/>
    <property type="evidence" value="ECO:0007669"/>
    <property type="project" value="InterPro"/>
</dbReference>
<dbReference type="Proteomes" id="UP000321776">
    <property type="component" value="Unassembled WGS sequence"/>
</dbReference>
<feature type="domain" description="Nucleotidyl transferase" evidence="1">
    <location>
        <begin position="33"/>
        <end position="310"/>
    </location>
</feature>
<evidence type="ECO:0000313" key="4">
    <source>
        <dbReference type="EMBL" id="TXC80209.1"/>
    </source>
</evidence>
<accession>A0A5C6V589</accession>
<sequence>MIVRDEKMIDKHDGHHPFESDLFQEPGAVEMVPVILAGGAGTRLWSMSREQYPKQLGGLLGNHSLLQATVARTQNLAGPWRLAPVPVVVCGDEHRFITEEQTRAAGVHSSIVVEPARRDTAPALTLAAAALARDGADPIIVAMPVDDAIADVEAFQRAILIAARYAADGAIVTLGVPPTRAETGFGYIRFGASLADAARNIERFVEKPAAELAVHYVESGGYWWNSGIFVMRARVWLDAVNRLQPAMYRACVDAIENGMSDAPYFYVSPQHFNRSPPASIDHLVMERIGIDESLPPGVVVLLDAGWADLGPSCAAVDGLHMDSRRSVLQQRVLADEEIALFDRVRDYLTGEDLQKMKVAIVHDWLVTAGGAEKVLEQIIRCFPDADLFSLVDFLEDRDPVCGKAVTTSFIQSLPFARRRYRAYLPLMPLAIEQFDLSAYDLVITSSYAVAKGVLVGPDQTHVSYVHSPMRYAWDLQHQYLRESHLTRGPKSWAARALLHYMRTWDARSANGVDSLIANSDFVARRMMKTYRREATVIAPPVEVERFDACSEKDDFYLTASRLVPYKRVDLIVEAFSKTPARRLVVIGDGPEMEKIRAQAGPNITLLGYQPFSVLKDHMQRAKAFVFAAEEDFGIVVVEAQACGTPVIAFGKGGALETVTPIGKPHPTGVHFFQQSAASLLEAVECFERQRQQMSVAACRANAERFSVAAFRHAFMHEVSTTIAASRRRSRRHGPSLDPVWPGNAAQRILQNS</sequence>
<dbReference type="SUPFAM" id="SSF53756">
    <property type="entry name" value="UDP-Glycosyltransferase/glycogen phosphorylase"/>
    <property type="match status" value="1"/>
</dbReference>
<name>A0A5C6V589_9BURK</name>
<dbReference type="InterPro" id="IPR051161">
    <property type="entry name" value="Mannose-6P_isomerase_type2"/>
</dbReference>
<dbReference type="InterPro" id="IPR001296">
    <property type="entry name" value="Glyco_trans_1"/>
</dbReference>
<dbReference type="Pfam" id="PF13439">
    <property type="entry name" value="Glyco_transf_4"/>
    <property type="match status" value="1"/>
</dbReference>
<dbReference type="GO" id="GO:0009298">
    <property type="term" value="P:GDP-mannose biosynthetic process"/>
    <property type="evidence" value="ECO:0007669"/>
    <property type="project" value="TreeGrafter"/>
</dbReference>
<protein>
    <submittedName>
        <fullName evidence="4">Glycosyltransferase</fullName>
    </submittedName>
</protein>
<dbReference type="CDD" id="cd02509">
    <property type="entry name" value="GDP-M1P_Guanylyltransferase"/>
    <property type="match status" value="1"/>
</dbReference>
<proteinExistence type="predicted"/>
<dbReference type="Gene3D" id="3.90.550.10">
    <property type="entry name" value="Spore Coat Polysaccharide Biosynthesis Protein SpsA, Chain A"/>
    <property type="match status" value="1"/>
</dbReference>